<evidence type="ECO:0000256" key="1">
    <source>
        <dbReference type="ARBA" id="ARBA00004123"/>
    </source>
</evidence>
<evidence type="ECO:0000313" key="9">
    <source>
        <dbReference type="Proteomes" id="UP000596660"/>
    </source>
</evidence>
<reference evidence="8" key="2">
    <citation type="submission" date="2021-03" db="UniProtKB">
        <authorList>
            <consortium name="EnsemblPlants"/>
        </authorList>
    </citation>
    <scope>IDENTIFICATION</scope>
</reference>
<dbReference type="PROSITE" id="PS50066">
    <property type="entry name" value="MADS_BOX_2"/>
    <property type="match status" value="1"/>
</dbReference>
<dbReference type="GO" id="GO:0046983">
    <property type="term" value="F:protein dimerization activity"/>
    <property type="evidence" value="ECO:0007669"/>
    <property type="project" value="InterPro"/>
</dbReference>
<evidence type="ECO:0000259" key="7">
    <source>
        <dbReference type="PROSITE" id="PS50066"/>
    </source>
</evidence>
<sequence>MAEGRKGDSSGRRTRRSQPYPSCHVSDSQQAPETAEDDSETAQGLGDTQVPDLLTQHEDLSQPWSSGQSEHARGDVVPRLDPGTLWMGKVKLDIKKLENASSRQATYSKRKHGILKKAQELSILCDIDLALVMFSPGGKPSLCCGKHSIEEVIARLNQLPPQERTKRKLEGLEALKKAYRKKSEHDVNIEDFLDSRVGSLENCFQQDVTDQASRLQTRLAEIHERLWYWTNPDCVSDFGLLMQMEDSLEKSLGQIQREKLKESMQLPFQANSGQQLQPLLWTPSDSFQHMALTQEPKLPTQRDIESCTGSTSGSYFGCPSTSSKSEANSPGQLSGIDNIGQDAFQGLQFGGMYSYLPYGLNMPGDSSNLQAVLGLDQRQNTLVYDAGKNYQQTFPCLDTSNNFLSDTPADFGFGDLSNYQKSIVPAPAMPSMYERMTGDSNHLLFDNTPNHNT</sequence>
<dbReference type="Proteomes" id="UP000596660">
    <property type="component" value="Unplaced"/>
</dbReference>
<evidence type="ECO:0000256" key="3">
    <source>
        <dbReference type="ARBA" id="ARBA00023125"/>
    </source>
</evidence>
<dbReference type="FunFam" id="3.40.1810.10:FF:000010">
    <property type="entry name" value="Agamous-like MADS-box protein AGL30"/>
    <property type="match status" value="1"/>
</dbReference>
<evidence type="ECO:0000313" key="8">
    <source>
        <dbReference type="EnsemblPlants" id="AUR62005812-RA:cds"/>
    </source>
</evidence>
<dbReference type="AlphaFoldDB" id="A0A803L1S4"/>
<feature type="region of interest" description="Disordered" evidence="6">
    <location>
        <begin position="1"/>
        <end position="80"/>
    </location>
</feature>
<keyword evidence="4" id="KW-0804">Transcription</keyword>
<dbReference type="InterPro" id="IPR002100">
    <property type="entry name" value="TF_MADSbox"/>
</dbReference>
<feature type="domain" description="MADS-box" evidence="7">
    <location>
        <begin position="87"/>
        <end position="139"/>
    </location>
</feature>
<dbReference type="InterPro" id="IPR050142">
    <property type="entry name" value="MADS-box/MEF2_TF"/>
</dbReference>
<dbReference type="EnsemblPlants" id="AUR62005812-RA">
    <property type="protein sequence ID" value="AUR62005812-RA:cds"/>
    <property type="gene ID" value="AUR62005812"/>
</dbReference>
<evidence type="ECO:0000256" key="4">
    <source>
        <dbReference type="ARBA" id="ARBA00023163"/>
    </source>
</evidence>
<dbReference type="SUPFAM" id="SSF55455">
    <property type="entry name" value="SRF-like"/>
    <property type="match status" value="1"/>
</dbReference>
<dbReference type="GO" id="GO:0080092">
    <property type="term" value="P:regulation of pollen tube growth"/>
    <property type="evidence" value="ECO:0007669"/>
    <property type="project" value="UniProtKB-ARBA"/>
</dbReference>
<dbReference type="InterPro" id="IPR036879">
    <property type="entry name" value="TF_MADSbox_sf"/>
</dbReference>
<evidence type="ECO:0000256" key="6">
    <source>
        <dbReference type="SAM" id="MobiDB-lite"/>
    </source>
</evidence>
<reference evidence="8" key="1">
    <citation type="journal article" date="2017" name="Nature">
        <title>The genome of Chenopodium quinoa.</title>
        <authorList>
            <person name="Jarvis D.E."/>
            <person name="Ho Y.S."/>
            <person name="Lightfoot D.J."/>
            <person name="Schmoeckel S.M."/>
            <person name="Li B."/>
            <person name="Borm T.J.A."/>
            <person name="Ohyanagi H."/>
            <person name="Mineta K."/>
            <person name="Michell C.T."/>
            <person name="Saber N."/>
            <person name="Kharbatia N.M."/>
            <person name="Rupper R.R."/>
            <person name="Sharp A.R."/>
            <person name="Dally N."/>
            <person name="Boughton B.A."/>
            <person name="Woo Y.H."/>
            <person name="Gao G."/>
            <person name="Schijlen E.G.W.M."/>
            <person name="Guo X."/>
            <person name="Momin A.A."/>
            <person name="Negrao S."/>
            <person name="Al-Babili S."/>
            <person name="Gehring C."/>
            <person name="Roessner U."/>
            <person name="Jung C."/>
            <person name="Murphy K."/>
            <person name="Arold S.T."/>
            <person name="Gojobori T."/>
            <person name="van der Linden C.G."/>
            <person name="van Loo E.N."/>
            <person name="Jellen E.N."/>
            <person name="Maughan P.J."/>
            <person name="Tester M."/>
        </authorList>
    </citation>
    <scope>NUCLEOTIDE SEQUENCE [LARGE SCALE GENOMIC DNA]</scope>
    <source>
        <strain evidence="8">cv. PI 614886</strain>
    </source>
</reference>
<dbReference type="GO" id="GO:0003677">
    <property type="term" value="F:DNA binding"/>
    <property type="evidence" value="ECO:0007669"/>
    <property type="project" value="UniProtKB-KW"/>
</dbReference>
<keyword evidence="3" id="KW-0238">DNA-binding</keyword>
<proteinExistence type="predicted"/>
<evidence type="ECO:0000256" key="5">
    <source>
        <dbReference type="ARBA" id="ARBA00023242"/>
    </source>
</evidence>
<organism evidence="8 9">
    <name type="scientific">Chenopodium quinoa</name>
    <name type="common">Quinoa</name>
    <dbReference type="NCBI Taxonomy" id="63459"/>
    <lineage>
        <taxon>Eukaryota</taxon>
        <taxon>Viridiplantae</taxon>
        <taxon>Streptophyta</taxon>
        <taxon>Embryophyta</taxon>
        <taxon>Tracheophyta</taxon>
        <taxon>Spermatophyta</taxon>
        <taxon>Magnoliopsida</taxon>
        <taxon>eudicotyledons</taxon>
        <taxon>Gunneridae</taxon>
        <taxon>Pentapetalae</taxon>
        <taxon>Caryophyllales</taxon>
        <taxon>Chenopodiaceae</taxon>
        <taxon>Chenopodioideae</taxon>
        <taxon>Atripliceae</taxon>
        <taxon>Chenopodium</taxon>
    </lineage>
</organism>
<dbReference type="Pfam" id="PF00319">
    <property type="entry name" value="SRF-TF"/>
    <property type="match status" value="1"/>
</dbReference>
<dbReference type="SMART" id="SM00432">
    <property type="entry name" value="MADS"/>
    <property type="match status" value="1"/>
</dbReference>
<dbReference type="PANTHER" id="PTHR48019">
    <property type="entry name" value="SERUM RESPONSE FACTOR HOMOLOG"/>
    <property type="match status" value="1"/>
</dbReference>
<name>A0A803L1S4_CHEQI</name>
<keyword evidence="5" id="KW-0539">Nucleus</keyword>
<accession>A0A803L1S4</accession>
<feature type="compositionally biased region" description="Basic and acidic residues" evidence="6">
    <location>
        <begin position="1"/>
        <end position="11"/>
    </location>
</feature>
<keyword evidence="2" id="KW-0805">Transcription regulation</keyword>
<dbReference type="PRINTS" id="PR00404">
    <property type="entry name" value="MADSDOMAIN"/>
</dbReference>
<keyword evidence="9" id="KW-1185">Reference proteome</keyword>
<protein>
    <recommendedName>
        <fullName evidence="7">MADS-box domain-containing protein</fullName>
    </recommendedName>
</protein>
<dbReference type="GO" id="GO:0010152">
    <property type="term" value="P:pollen maturation"/>
    <property type="evidence" value="ECO:0007669"/>
    <property type="project" value="UniProtKB-ARBA"/>
</dbReference>
<evidence type="ECO:0000256" key="2">
    <source>
        <dbReference type="ARBA" id="ARBA00023015"/>
    </source>
</evidence>
<feature type="compositionally biased region" description="Polar residues" evidence="6">
    <location>
        <begin position="17"/>
        <end position="32"/>
    </location>
</feature>
<dbReference type="Gramene" id="AUR62005812-RA">
    <property type="protein sequence ID" value="AUR62005812-RA:cds"/>
    <property type="gene ID" value="AUR62005812"/>
</dbReference>
<dbReference type="GO" id="GO:0005634">
    <property type="term" value="C:nucleus"/>
    <property type="evidence" value="ECO:0007669"/>
    <property type="project" value="UniProtKB-SubCell"/>
</dbReference>
<dbReference type="Gene3D" id="3.40.1810.10">
    <property type="entry name" value="Transcription factor, MADS-box"/>
    <property type="match status" value="1"/>
</dbReference>
<comment type="subcellular location">
    <subcellularLocation>
        <location evidence="1">Nucleus</location>
    </subcellularLocation>
</comment>